<dbReference type="STRING" id="1193518.BN13_10030"/>
<gene>
    <name evidence="2" type="ORF">BN13_10030</name>
</gene>
<evidence type="ECO:0000313" key="2">
    <source>
        <dbReference type="EMBL" id="CCI51292.1"/>
    </source>
</evidence>
<dbReference type="PRINTS" id="PR00111">
    <property type="entry name" value="ABHYDROLASE"/>
</dbReference>
<dbReference type="Proteomes" id="UP000035720">
    <property type="component" value="Unassembled WGS sequence"/>
</dbReference>
<dbReference type="PANTHER" id="PTHR43194:SF2">
    <property type="entry name" value="PEROXISOMAL MEMBRANE PROTEIN LPX1"/>
    <property type="match status" value="1"/>
</dbReference>
<organism evidence="2 3">
    <name type="scientific">Nostocoides jenkinsii Ben 74</name>
    <dbReference type="NCBI Taxonomy" id="1193518"/>
    <lineage>
        <taxon>Bacteria</taxon>
        <taxon>Bacillati</taxon>
        <taxon>Actinomycetota</taxon>
        <taxon>Actinomycetes</taxon>
        <taxon>Micrococcales</taxon>
        <taxon>Intrasporangiaceae</taxon>
        <taxon>Nostocoides</taxon>
    </lineage>
</organism>
<proteinExistence type="predicted"/>
<accession>A0A077M925</accession>
<evidence type="ECO:0000259" key="1">
    <source>
        <dbReference type="Pfam" id="PF00561"/>
    </source>
</evidence>
<dbReference type="Gene3D" id="3.40.50.1820">
    <property type="entry name" value="alpha/beta hydrolase"/>
    <property type="match status" value="1"/>
</dbReference>
<evidence type="ECO:0000313" key="3">
    <source>
        <dbReference type="Proteomes" id="UP000035720"/>
    </source>
</evidence>
<dbReference type="RefSeq" id="WP_235433875.1">
    <property type="nucleotide sequence ID" value="NZ_HF571038.1"/>
</dbReference>
<comment type="caution">
    <text evidence="2">The sequence shown here is derived from an EMBL/GenBank/DDBJ whole genome shotgun (WGS) entry which is preliminary data.</text>
</comment>
<dbReference type="Pfam" id="PF00561">
    <property type="entry name" value="Abhydrolase_1"/>
    <property type="match status" value="1"/>
</dbReference>
<dbReference type="SUPFAM" id="SSF53474">
    <property type="entry name" value="alpha/beta-Hydrolases"/>
    <property type="match status" value="1"/>
</dbReference>
<dbReference type="EMBL" id="CAJC01000001">
    <property type="protein sequence ID" value="CCI51292.1"/>
    <property type="molecule type" value="Genomic_DNA"/>
</dbReference>
<protein>
    <submittedName>
        <fullName evidence="2">Putative lipase</fullName>
    </submittedName>
</protein>
<dbReference type="InterPro" id="IPR050228">
    <property type="entry name" value="Carboxylesterase_BioH"/>
</dbReference>
<feature type="domain" description="AB hydrolase-1" evidence="1">
    <location>
        <begin position="36"/>
        <end position="273"/>
    </location>
</feature>
<name>A0A077M925_9MICO</name>
<sequence length="288" mass="30726">MSDRFRSERFTLPVADGGRIVGEVYYPSGVVDESLPSVVLAHGWTLNRTLWSRVIRGIHEQAAVRVVAYDQRGHGESTPGTGAPSIGRLGDDLADVITATIPNRVVLCGHSMGGMTVMAYAGRHRDDLRSRCAGVVLLGTAASEVSRPGLVGRVEMGVMSIAARGPRVPAGVFVREGHQRHLNFGDDADPRDVKLVRRAIAGTKIRDMGSYFSALRALDERASLAALAEVPTTIMVGSKDRLTPPPYARALHAAIPGSELIEFPGKGHMLGYEATDDVVAAIVADLTV</sequence>
<dbReference type="InterPro" id="IPR029058">
    <property type="entry name" value="AB_hydrolase_fold"/>
</dbReference>
<dbReference type="PANTHER" id="PTHR43194">
    <property type="entry name" value="HYDROLASE ALPHA/BETA FOLD FAMILY"/>
    <property type="match status" value="1"/>
</dbReference>
<dbReference type="GO" id="GO:0003824">
    <property type="term" value="F:catalytic activity"/>
    <property type="evidence" value="ECO:0007669"/>
    <property type="project" value="UniProtKB-ARBA"/>
</dbReference>
<keyword evidence="3" id="KW-1185">Reference proteome</keyword>
<reference evidence="2 3" key="1">
    <citation type="journal article" date="2013" name="ISME J.">
        <title>A metabolic model for members of the genus Tetrasphaera involved in enhanced biological phosphorus removal.</title>
        <authorList>
            <person name="Kristiansen R."/>
            <person name="Nguyen H.T.T."/>
            <person name="Saunders A.M."/>
            <person name="Nielsen J.L."/>
            <person name="Wimmer R."/>
            <person name="Le V.Q."/>
            <person name="McIlroy S.J."/>
            <person name="Petrovski S."/>
            <person name="Seviour R.J."/>
            <person name="Calteau A."/>
            <person name="Nielsen K.L."/>
            <person name="Nielsen P.H."/>
        </authorList>
    </citation>
    <scope>NUCLEOTIDE SEQUENCE [LARGE SCALE GENOMIC DNA]</scope>
    <source>
        <strain evidence="2 3">Ben 74</strain>
    </source>
</reference>
<dbReference type="AlphaFoldDB" id="A0A077M925"/>
<dbReference type="InterPro" id="IPR000073">
    <property type="entry name" value="AB_hydrolase_1"/>
</dbReference>